<dbReference type="InterPro" id="IPR015655">
    <property type="entry name" value="PP2C"/>
</dbReference>
<dbReference type="CDD" id="cd00143">
    <property type="entry name" value="PP2Cc"/>
    <property type="match status" value="2"/>
</dbReference>
<evidence type="ECO:0000313" key="9">
    <source>
        <dbReference type="Proteomes" id="UP001642464"/>
    </source>
</evidence>
<dbReference type="InterPro" id="IPR036457">
    <property type="entry name" value="PPM-type-like_dom_sf"/>
</dbReference>
<evidence type="ECO:0000259" key="7">
    <source>
        <dbReference type="PROSITE" id="PS51746"/>
    </source>
</evidence>
<organism evidence="8 9">
    <name type="scientific">Durusdinium trenchii</name>
    <dbReference type="NCBI Taxonomy" id="1381693"/>
    <lineage>
        <taxon>Eukaryota</taxon>
        <taxon>Sar</taxon>
        <taxon>Alveolata</taxon>
        <taxon>Dinophyceae</taxon>
        <taxon>Suessiales</taxon>
        <taxon>Symbiodiniaceae</taxon>
        <taxon>Durusdinium</taxon>
    </lineage>
</organism>
<feature type="region of interest" description="Disordered" evidence="5">
    <location>
        <begin position="1"/>
        <end position="32"/>
    </location>
</feature>
<dbReference type="SMART" id="SM01370">
    <property type="entry name" value="TAFII55_N"/>
    <property type="match status" value="1"/>
</dbReference>
<dbReference type="Gene3D" id="6.10.140.2220">
    <property type="match status" value="1"/>
</dbReference>
<dbReference type="Pfam" id="PF00481">
    <property type="entry name" value="PP2C"/>
    <property type="match status" value="2"/>
</dbReference>
<dbReference type="SUPFAM" id="SSF144232">
    <property type="entry name" value="HIT/MYND zinc finger-like"/>
    <property type="match status" value="1"/>
</dbReference>
<dbReference type="SUPFAM" id="SSF81606">
    <property type="entry name" value="PP2C-like"/>
    <property type="match status" value="2"/>
</dbReference>
<dbReference type="Pfam" id="PF04658">
    <property type="entry name" value="TAFII55_N"/>
    <property type="match status" value="1"/>
</dbReference>
<evidence type="ECO:0000256" key="5">
    <source>
        <dbReference type="SAM" id="MobiDB-lite"/>
    </source>
</evidence>
<dbReference type="Proteomes" id="UP001642464">
    <property type="component" value="Unassembled WGS sequence"/>
</dbReference>
<gene>
    <name evidence="8" type="ORF">SCF082_LOCUS7091</name>
</gene>
<dbReference type="PANTHER" id="PTHR47992">
    <property type="entry name" value="PROTEIN PHOSPHATASE"/>
    <property type="match status" value="1"/>
</dbReference>
<proteinExistence type="predicted"/>
<dbReference type="SMART" id="SM00332">
    <property type="entry name" value="PP2Cc"/>
    <property type="match status" value="1"/>
</dbReference>
<feature type="region of interest" description="Disordered" evidence="5">
    <location>
        <begin position="232"/>
        <end position="304"/>
    </location>
</feature>
<dbReference type="EMBL" id="CAXAMM010003958">
    <property type="protein sequence ID" value="CAK9001834.1"/>
    <property type="molecule type" value="Genomic_DNA"/>
</dbReference>
<dbReference type="InterPro" id="IPR001932">
    <property type="entry name" value="PPM-type_phosphatase-like_dom"/>
</dbReference>
<feature type="domain" description="PPM-type phosphatase" evidence="7">
    <location>
        <begin position="415"/>
        <end position="986"/>
    </location>
</feature>
<dbReference type="Pfam" id="PF01753">
    <property type="entry name" value="zf-MYND"/>
    <property type="match status" value="1"/>
</dbReference>
<feature type="domain" description="MYND-type" evidence="6">
    <location>
        <begin position="1034"/>
        <end position="1071"/>
    </location>
</feature>
<keyword evidence="3" id="KW-0862">Zinc</keyword>
<accession>A0ABP0IGX2</accession>
<evidence type="ECO:0000256" key="4">
    <source>
        <dbReference type="PROSITE-ProRule" id="PRU00134"/>
    </source>
</evidence>
<dbReference type="InterPro" id="IPR006751">
    <property type="entry name" value="TAFII55_prot_cons_reg"/>
</dbReference>
<feature type="compositionally biased region" description="Polar residues" evidence="5">
    <location>
        <begin position="252"/>
        <end position="293"/>
    </location>
</feature>
<evidence type="ECO:0000313" key="8">
    <source>
        <dbReference type="EMBL" id="CAK9001834.1"/>
    </source>
</evidence>
<evidence type="ECO:0000256" key="3">
    <source>
        <dbReference type="ARBA" id="ARBA00022833"/>
    </source>
</evidence>
<keyword evidence="1" id="KW-0479">Metal-binding</keyword>
<dbReference type="InterPro" id="IPR002893">
    <property type="entry name" value="Znf_MYND"/>
</dbReference>
<keyword evidence="9" id="KW-1185">Reference proteome</keyword>
<reference evidence="8 9" key="1">
    <citation type="submission" date="2024-02" db="EMBL/GenBank/DDBJ databases">
        <authorList>
            <person name="Chen Y."/>
            <person name="Shah S."/>
            <person name="Dougan E. K."/>
            <person name="Thang M."/>
            <person name="Chan C."/>
        </authorList>
    </citation>
    <scope>NUCLEOTIDE SEQUENCE [LARGE SCALE GENOMIC DNA]</scope>
</reference>
<dbReference type="Gene3D" id="3.60.40.10">
    <property type="entry name" value="PPM-type phosphatase domain"/>
    <property type="match status" value="2"/>
</dbReference>
<evidence type="ECO:0000259" key="6">
    <source>
        <dbReference type="PROSITE" id="PS50865"/>
    </source>
</evidence>
<keyword evidence="2 4" id="KW-0863">Zinc-finger</keyword>
<evidence type="ECO:0000256" key="1">
    <source>
        <dbReference type="ARBA" id="ARBA00022723"/>
    </source>
</evidence>
<protein>
    <submittedName>
        <fullName evidence="8">Protein phosphatase 1B (Protein phosphatase 2C isoform beta) (PP2C-beta)</fullName>
    </submittedName>
</protein>
<dbReference type="PROSITE" id="PS51746">
    <property type="entry name" value="PPM_2"/>
    <property type="match status" value="1"/>
</dbReference>
<comment type="caution">
    <text evidence="8">The sequence shown here is derived from an EMBL/GenBank/DDBJ whole genome shotgun (WGS) entry which is preliminary data.</text>
</comment>
<feature type="region of interest" description="Disordered" evidence="5">
    <location>
        <begin position="562"/>
        <end position="600"/>
    </location>
</feature>
<evidence type="ECO:0000256" key="2">
    <source>
        <dbReference type="ARBA" id="ARBA00022771"/>
    </source>
</evidence>
<sequence>MEFGQWGRGDLFPFAGEEAPVTSSSRSRDPDSVDWTFPGPWPLDCQYVLELPEDLARRATKCLGDATEPLELEIWPERQGEVPRGPSAVETALEGRHFQVKAWGEQMYGTLVDLPCFVESHILPPQNASQALYKSANVEQMLIVHREEELPDTDRLERKTFRWRSGLTPATANVVERWKGVPPSNSIFAPPLIREATKALKSRLDRSDFTYEEEAEVDEAFCAKIRQEEPQNVWVPPEGLRAPMRDPPAASAPSSGHGTGTAASQPPSQLEGSASEVSLQSGVKASGALSTGATPKPGLRLKLGGRDKMDRTHVFPCDRHRLQEPKGSGCFGSGDAAEGSEWATPPPSAVVRCENGALRTRIQVLSRETSATQAGKPVPSIASGCFVGPINPMGCALSSPVELIRVQRQGSSAFRCAVAEMQGWRVGHEDAHAMRCEGSSATCLVFDGHGGDGAALFAAPELCEDLYKGEKAPDVPSDAHIEGSFAHVDQKLRGYFQEHAEKDSGTTVVGAVCARTKDNSYTVKLLNCGDSRAVIVRNPKDEESNSVSIRRPSHIEALACLGAGGTGNPAKGIDGRPIEDDSSPSGKPGRRAGKTEEEMSQIHKDIPNSLGSAFDTFLVRPAWDLKQETANTCNRRLTGGEQRRTHPYLSKLPSEWFESRNGRDPFPNASEGPIYKPKGRAKVREKLDKLTDEVVEPLCKGLPGSRDSMKQYTRGSLKLSDLSELMKHYDQLAGYDPDNREVPQDTLFCGPVEEETWRMRRKLKTGMYTHRISANYSCNESQFSSHAQARFYLQPCDETAPTREEAPFVPRKLNKLGIMLTGPVGRFKWSFPGPVGQRVRQGRLIPRSLVVVETIDHKPDHPTEKQRIETAGGTVSFEDPPRLDGSLAVSRGLGDFEYKADGKRTVGEQKVSCIPDIYEVSSLAPGTLCILGCDGIWDVMTAEQVAQLVCEALATDLDLGDIAAEILRQCLQRNSRDNMTCMIMHFADGSDWANFPDEMKNYDKLANGDHDEDVQSHYASFLSTAKFPAQAVACDVCQRWLVQMQQCTCKQTFYCSRHCQKKGWKVHSAVCPTKLDGAKRESAAA</sequence>
<dbReference type="PROSITE" id="PS01360">
    <property type="entry name" value="ZF_MYND_1"/>
    <property type="match status" value="1"/>
</dbReference>
<name>A0ABP0IGX2_9DINO</name>
<dbReference type="PROSITE" id="PS50865">
    <property type="entry name" value="ZF_MYND_2"/>
    <property type="match status" value="1"/>
</dbReference>